<dbReference type="InterPro" id="IPR011989">
    <property type="entry name" value="ARM-like"/>
</dbReference>
<dbReference type="GO" id="GO:0005049">
    <property type="term" value="F:nuclear export signal receptor activity"/>
    <property type="evidence" value="ECO:0007669"/>
    <property type="project" value="InterPro"/>
</dbReference>
<dbReference type="Gene3D" id="1.25.10.10">
    <property type="entry name" value="Leucine-rich Repeat Variant"/>
    <property type="match status" value="1"/>
</dbReference>
<sequence>MRERVSFLLICLFLRAVALALALALAVSVAIYLLTLPIAHRCSLEANDLSLSSSNSTEMINHTVDVKLEIMWETLVYMTHLDYDDTENQMLKKLSKQLNGEDWSWNYLNTLCWETGSLSGSMAEKQVFSYLSLDVFLCVLLILEGRFLVMLICDLLNLCEITKGKR</sequence>
<keyword evidence="3" id="KW-1185">Reference proteome</keyword>
<gene>
    <name evidence="2" type="ORF">Nepgr_025333</name>
</gene>
<dbReference type="GO" id="GO:0000055">
    <property type="term" value="P:ribosomal large subunit export from nucleus"/>
    <property type="evidence" value="ECO:0007669"/>
    <property type="project" value="TreeGrafter"/>
</dbReference>
<proteinExistence type="predicted"/>
<evidence type="ECO:0000256" key="1">
    <source>
        <dbReference type="SAM" id="Phobius"/>
    </source>
</evidence>
<evidence type="ECO:0000313" key="2">
    <source>
        <dbReference type="EMBL" id="GMH23490.1"/>
    </source>
</evidence>
<dbReference type="GO" id="GO:0005634">
    <property type="term" value="C:nucleus"/>
    <property type="evidence" value="ECO:0007669"/>
    <property type="project" value="TreeGrafter"/>
</dbReference>
<dbReference type="EMBL" id="BSYO01000026">
    <property type="protein sequence ID" value="GMH23490.1"/>
    <property type="molecule type" value="Genomic_DNA"/>
</dbReference>
<dbReference type="GO" id="GO:0000056">
    <property type="term" value="P:ribosomal small subunit export from nucleus"/>
    <property type="evidence" value="ECO:0007669"/>
    <property type="project" value="TreeGrafter"/>
</dbReference>
<keyword evidence="1" id="KW-0812">Transmembrane</keyword>
<feature type="transmembrane region" description="Helical" evidence="1">
    <location>
        <begin position="127"/>
        <end position="156"/>
    </location>
</feature>
<dbReference type="GO" id="GO:0006611">
    <property type="term" value="P:protein export from nucleus"/>
    <property type="evidence" value="ECO:0007669"/>
    <property type="project" value="InterPro"/>
</dbReference>
<evidence type="ECO:0000313" key="3">
    <source>
        <dbReference type="Proteomes" id="UP001279734"/>
    </source>
</evidence>
<reference evidence="2" key="1">
    <citation type="submission" date="2023-05" db="EMBL/GenBank/DDBJ databases">
        <title>Nepenthes gracilis genome sequencing.</title>
        <authorList>
            <person name="Fukushima K."/>
        </authorList>
    </citation>
    <scope>NUCLEOTIDE SEQUENCE</scope>
    <source>
        <strain evidence="2">SING2019-196</strain>
    </source>
</reference>
<dbReference type="PANTHER" id="PTHR11223:SF2">
    <property type="entry name" value="EXPORTIN-1"/>
    <property type="match status" value="1"/>
</dbReference>
<dbReference type="GO" id="GO:0005737">
    <property type="term" value="C:cytoplasm"/>
    <property type="evidence" value="ECO:0007669"/>
    <property type="project" value="TreeGrafter"/>
</dbReference>
<dbReference type="Pfam" id="PF18787">
    <property type="entry name" value="CRM1_repeat_3"/>
    <property type="match status" value="1"/>
</dbReference>
<dbReference type="PANTHER" id="PTHR11223">
    <property type="entry name" value="EXPORTIN 1/5"/>
    <property type="match status" value="1"/>
</dbReference>
<dbReference type="Proteomes" id="UP001279734">
    <property type="component" value="Unassembled WGS sequence"/>
</dbReference>
<keyword evidence="1" id="KW-0472">Membrane</keyword>
<dbReference type="AlphaFoldDB" id="A0AAD3Y0Y7"/>
<dbReference type="InterPro" id="IPR040485">
    <property type="entry name" value="XPO1_repeat_3"/>
</dbReference>
<accession>A0AAD3Y0Y7</accession>
<keyword evidence="1" id="KW-1133">Transmembrane helix</keyword>
<protein>
    <submittedName>
        <fullName evidence="2">Uncharacterized protein</fullName>
    </submittedName>
</protein>
<name>A0AAD3Y0Y7_NEPGR</name>
<comment type="caution">
    <text evidence="2">The sequence shown here is derived from an EMBL/GenBank/DDBJ whole genome shotgun (WGS) entry which is preliminary data.</text>
</comment>
<dbReference type="InterPro" id="IPR045065">
    <property type="entry name" value="XPO1/5"/>
</dbReference>
<organism evidence="2 3">
    <name type="scientific">Nepenthes gracilis</name>
    <name type="common">Slender pitcher plant</name>
    <dbReference type="NCBI Taxonomy" id="150966"/>
    <lineage>
        <taxon>Eukaryota</taxon>
        <taxon>Viridiplantae</taxon>
        <taxon>Streptophyta</taxon>
        <taxon>Embryophyta</taxon>
        <taxon>Tracheophyta</taxon>
        <taxon>Spermatophyta</taxon>
        <taxon>Magnoliopsida</taxon>
        <taxon>eudicotyledons</taxon>
        <taxon>Gunneridae</taxon>
        <taxon>Pentapetalae</taxon>
        <taxon>Caryophyllales</taxon>
        <taxon>Nepenthaceae</taxon>
        <taxon>Nepenthes</taxon>
    </lineage>
</organism>